<dbReference type="Gene3D" id="3.40.50.720">
    <property type="entry name" value="NAD(P)-binding Rossmann-like Domain"/>
    <property type="match status" value="1"/>
</dbReference>
<gene>
    <name evidence="5" type="ORF">BWR60_00685</name>
</gene>
<keyword evidence="6" id="KW-1185">Reference proteome</keyword>
<dbReference type="InterPro" id="IPR055170">
    <property type="entry name" value="GFO_IDH_MocA-like_dom"/>
</dbReference>
<evidence type="ECO:0008006" key="7">
    <source>
        <dbReference type="Google" id="ProtNLM"/>
    </source>
</evidence>
<protein>
    <recommendedName>
        <fullName evidence="7">Dehydrogenase</fullName>
    </recommendedName>
</protein>
<dbReference type="InterPro" id="IPR036291">
    <property type="entry name" value="NAD(P)-bd_dom_sf"/>
</dbReference>
<evidence type="ECO:0000313" key="6">
    <source>
        <dbReference type="Proteomes" id="UP000196655"/>
    </source>
</evidence>
<feature type="domain" description="GFO/IDH/MocA-like oxidoreductase" evidence="4">
    <location>
        <begin position="139"/>
        <end position="227"/>
    </location>
</feature>
<dbReference type="Proteomes" id="UP000196655">
    <property type="component" value="Unassembled WGS sequence"/>
</dbReference>
<accession>A0A211ZUY6</accession>
<comment type="caution">
    <text evidence="5">The sequence shown here is derived from an EMBL/GenBank/DDBJ whole genome shotgun (WGS) entry which is preliminary data.</text>
</comment>
<dbReference type="PANTHER" id="PTHR22604">
    <property type="entry name" value="OXIDOREDUCTASES"/>
    <property type="match status" value="1"/>
</dbReference>
<dbReference type="EMBL" id="NHON01000001">
    <property type="protein sequence ID" value="OWJ69090.1"/>
    <property type="molecule type" value="Genomic_DNA"/>
</dbReference>
<sequence>MHTIGILGAAGIAPRAIIDPARRRRDVVIGAVASRDGDKASAYAAANGIPRAFAGYDALLADPSIDIVYNALPPTGHAEWSIKALQAGKHVLCEKPIAVTAAEAREMVAAAGASGRVLAEAFHDRYHPAFAHLLALKPKLGGIRSLAAEFRVDIPYDPANIRYDPVQGGGAMMDLGCYPLHWLRSLMGTEPEIVSASARLCELGSDTRIEAGLRFPDGVPARLLADIQDGPFRGLLRIEAENGIVELDNPCLPHNGHSFREWLNGVHRVYTVAGAATYDHQLDAFVRAVDGGDALPTGGDDAIGNMAALDRIYERAGVERAVARPRRVP</sequence>
<dbReference type="Pfam" id="PF22725">
    <property type="entry name" value="GFO_IDH_MocA_C3"/>
    <property type="match status" value="1"/>
</dbReference>
<evidence type="ECO:0000259" key="3">
    <source>
        <dbReference type="Pfam" id="PF01408"/>
    </source>
</evidence>
<dbReference type="Gene3D" id="3.30.360.10">
    <property type="entry name" value="Dihydrodipicolinate Reductase, domain 2"/>
    <property type="match status" value="1"/>
</dbReference>
<evidence type="ECO:0000256" key="2">
    <source>
        <dbReference type="ARBA" id="ARBA00023002"/>
    </source>
</evidence>
<name>A0A211ZUY6_9PROT</name>
<organism evidence="5 6">
    <name type="scientific">Inquilinus limosus</name>
    <dbReference type="NCBI Taxonomy" id="171674"/>
    <lineage>
        <taxon>Bacteria</taxon>
        <taxon>Pseudomonadati</taxon>
        <taxon>Pseudomonadota</taxon>
        <taxon>Alphaproteobacteria</taxon>
        <taxon>Rhodospirillales</taxon>
        <taxon>Rhodospirillaceae</taxon>
        <taxon>Inquilinus</taxon>
    </lineage>
</organism>
<feature type="domain" description="Gfo/Idh/MocA-like oxidoreductase N-terminal" evidence="3">
    <location>
        <begin position="4"/>
        <end position="120"/>
    </location>
</feature>
<evidence type="ECO:0000259" key="4">
    <source>
        <dbReference type="Pfam" id="PF22725"/>
    </source>
</evidence>
<dbReference type="Pfam" id="PF01408">
    <property type="entry name" value="GFO_IDH_MocA"/>
    <property type="match status" value="1"/>
</dbReference>
<dbReference type="GO" id="GO:0016491">
    <property type="term" value="F:oxidoreductase activity"/>
    <property type="evidence" value="ECO:0007669"/>
    <property type="project" value="UniProtKB-KW"/>
</dbReference>
<reference evidence="6" key="1">
    <citation type="submission" date="2017-05" db="EMBL/GenBank/DDBJ databases">
        <authorList>
            <person name="Macchi M."/>
            <person name="Festa S."/>
            <person name="Coppotelli B.M."/>
            <person name="Morelli I.S."/>
        </authorList>
    </citation>
    <scope>NUCLEOTIDE SEQUENCE [LARGE SCALE GENOMIC DNA]</scope>
    <source>
        <strain evidence="6">I</strain>
    </source>
</reference>
<dbReference type="PANTHER" id="PTHR22604:SF105">
    <property type="entry name" value="TRANS-1,2-DIHYDROBENZENE-1,2-DIOL DEHYDROGENASE"/>
    <property type="match status" value="1"/>
</dbReference>
<dbReference type="SUPFAM" id="SSF55347">
    <property type="entry name" value="Glyceraldehyde-3-phosphate dehydrogenase-like, C-terminal domain"/>
    <property type="match status" value="1"/>
</dbReference>
<dbReference type="RefSeq" id="WP_088149079.1">
    <property type="nucleotide sequence ID" value="NZ_NHON01000001.1"/>
</dbReference>
<proteinExistence type="inferred from homology"/>
<keyword evidence="2" id="KW-0560">Oxidoreductase</keyword>
<evidence type="ECO:0000313" key="5">
    <source>
        <dbReference type="EMBL" id="OWJ69090.1"/>
    </source>
</evidence>
<dbReference type="InterPro" id="IPR050984">
    <property type="entry name" value="Gfo/Idh/MocA_domain"/>
</dbReference>
<dbReference type="AlphaFoldDB" id="A0A211ZUY6"/>
<dbReference type="SUPFAM" id="SSF51735">
    <property type="entry name" value="NAD(P)-binding Rossmann-fold domains"/>
    <property type="match status" value="1"/>
</dbReference>
<comment type="similarity">
    <text evidence="1">Belongs to the Gfo/Idh/MocA family.</text>
</comment>
<dbReference type="InterPro" id="IPR000683">
    <property type="entry name" value="Gfo/Idh/MocA-like_OxRdtase_N"/>
</dbReference>
<evidence type="ECO:0000256" key="1">
    <source>
        <dbReference type="ARBA" id="ARBA00010928"/>
    </source>
</evidence>
<dbReference type="GO" id="GO:0000166">
    <property type="term" value="F:nucleotide binding"/>
    <property type="evidence" value="ECO:0007669"/>
    <property type="project" value="InterPro"/>
</dbReference>
<dbReference type="OrthoDB" id="9801953at2"/>